<dbReference type="InterPro" id="IPR050678">
    <property type="entry name" value="DNA_Partitioning_ATPase"/>
</dbReference>
<sequence length="343" mass="37279">MSRFVAIANQKGGVGKTTTTINLAASLARLGHRILVLDMDPQGNSSSGLGIQGNHSKKGVYEVLLGQIAFDEAVCPSVFPGIDVLPSGQKLSGAEVELVSFLEREKILSNALLLVRERYDFIFADCPPSLGLLTINTLTAADSVLIPIQSEYYALEGLTQLLNTIQLVQRSLNRELEIEGILLTMFDARLNLSQQVADEARKFFEGRVYDTYIPRNVRLSEAPSFGIPAIQYDEESSGSRSYLALADEFLSRRQKAESETGQAPVETLSEDEGRSRLSEAVAHQPTPLPVSTPKPPEGVPPPARPSEGEAEVENENSGSPSPAGEEIQTNHVQPTKEEVVNHE</sequence>
<feature type="domain" description="AAA" evidence="2">
    <location>
        <begin position="3"/>
        <end position="178"/>
    </location>
</feature>
<dbReference type="CDD" id="cd02042">
    <property type="entry name" value="ParAB_family"/>
    <property type="match status" value="1"/>
</dbReference>
<dbReference type="PANTHER" id="PTHR13696">
    <property type="entry name" value="P-LOOP CONTAINING NUCLEOSIDE TRIPHOSPHATE HYDROLASE"/>
    <property type="match status" value="1"/>
</dbReference>
<feature type="region of interest" description="Disordered" evidence="1">
    <location>
        <begin position="254"/>
        <end position="343"/>
    </location>
</feature>
<evidence type="ECO:0000313" key="3">
    <source>
        <dbReference type="EMBL" id="NNF05968.1"/>
    </source>
</evidence>
<dbReference type="Proteomes" id="UP000547674">
    <property type="component" value="Unassembled WGS sequence"/>
</dbReference>
<organism evidence="3 4">
    <name type="scientific">Eiseniibacteriota bacterium</name>
    <dbReference type="NCBI Taxonomy" id="2212470"/>
    <lineage>
        <taxon>Bacteria</taxon>
        <taxon>Candidatus Eiseniibacteriota</taxon>
    </lineage>
</organism>
<proteinExistence type="predicted"/>
<dbReference type="Pfam" id="PF13614">
    <property type="entry name" value="AAA_31"/>
    <property type="match status" value="1"/>
</dbReference>
<gene>
    <name evidence="3" type="ORF">HKN21_04350</name>
</gene>
<dbReference type="AlphaFoldDB" id="A0A7Y2EDA7"/>
<dbReference type="FunFam" id="3.40.50.300:FF:000285">
    <property type="entry name" value="Sporulation initiation inhibitor Soj"/>
    <property type="match status" value="1"/>
</dbReference>
<dbReference type="EMBL" id="JABDJR010000161">
    <property type="protein sequence ID" value="NNF05968.1"/>
    <property type="molecule type" value="Genomic_DNA"/>
</dbReference>
<dbReference type="Gene3D" id="3.40.50.300">
    <property type="entry name" value="P-loop containing nucleotide triphosphate hydrolases"/>
    <property type="match status" value="1"/>
</dbReference>
<feature type="compositionally biased region" description="Pro residues" evidence="1">
    <location>
        <begin position="286"/>
        <end position="304"/>
    </location>
</feature>
<feature type="compositionally biased region" description="Basic and acidic residues" evidence="1">
    <location>
        <begin position="334"/>
        <end position="343"/>
    </location>
</feature>
<accession>A0A7Y2EDA7</accession>
<name>A0A7Y2EDA7_UNCEI</name>
<comment type="caution">
    <text evidence="3">The sequence shown here is derived from an EMBL/GenBank/DDBJ whole genome shotgun (WGS) entry which is preliminary data.</text>
</comment>
<dbReference type="InterPro" id="IPR027417">
    <property type="entry name" value="P-loop_NTPase"/>
</dbReference>
<protein>
    <submittedName>
        <fullName evidence="3">ParA family protein</fullName>
    </submittedName>
</protein>
<evidence type="ECO:0000256" key="1">
    <source>
        <dbReference type="SAM" id="MobiDB-lite"/>
    </source>
</evidence>
<evidence type="ECO:0000259" key="2">
    <source>
        <dbReference type="Pfam" id="PF13614"/>
    </source>
</evidence>
<dbReference type="InterPro" id="IPR025669">
    <property type="entry name" value="AAA_dom"/>
</dbReference>
<reference evidence="3 4" key="1">
    <citation type="submission" date="2020-03" db="EMBL/GenBank/DDBJ databases">
        <title>Metabolic flexibility allows generalist bacteria to become dominant in a frequently disturbed ecosystem.</title>
        <authorList>
            <person name="Chen Y.-J."/>
            <person name="Leung P.M."/>
            <person name="Bay S.K."/>
            <person name="Hugenholtz P."/>
            <person name="Kessler A.J."/>
            <person name="Shelley G."/>
            <person name="Waite D.W."/>
            <person name="Cook P.L."/>
            <person name="Greening C."/>
        </authorList>
    </citation>
    <scope>NUCLEOTIDE SEQUENCE [LARGE SCALE GENOMIC DNA]</scope>
    <source>
        <strain evidence="3">SS_bin_28</strain>
    </source>
</reference>
<dbReference type="SUPFAM" id="SSF52540">
    <property type="entry name" value="P-loop containing nucleoside triphosphate hydrolases"/>
    <property type="match status" value="1"/>
</dbReference>
<dbReference type="PANTHER" id="PTHR13696:SF52">
    <property type="entry name" value="PARA FAMILY PROTEIN CT_582"/>
    <property type="match status" value="1"/>
</dbReference>
<evidence type="ECO:0000313" key="4">
    <source>
        <dbReference type="Proteomes" id="UP000547674"/>
    </source>
</evidence>